<gene>
    <name evidence="1" type="ORF">SAMN06297280_3394</name>
</gene>
<organism evidence="1 2">
    <name type="scientific">Arsukibacterium tuosuense</name>
    <dbReference type="NCBI Taxonomy" id="1323745"/>
    <lineage>
        <taxon>Bacteria</taxon>
        <taxon>Pseudomonadati</taxon>
        <taxon>Pseudomonadota</taxon>
        <taxon>Gammaproteobacteria</taxon>
        <taxon>Chromatiales</taxon>
        <taxon>Chromatiaceae</taxon>
        <taxon>Arsukibacterium</taxon>
    </lineage>
</organism>
<dbReference type="Proteomes" id="UP000219353">
    <property type="component" value="Unassembled WGS sequence"/>
</dbReference>
<dbReference type="EMBL" id="OBEB01000008">
    <property type="protein sequence ID" value="SNY58414.1"/>
    <property type="molecule type" value="Genomic_DNA"/>
</dbReference>
<sequence>MKLYAINCAVNAAIRDFFNGLAGIDIYRPRGCIGLSTHFMQAQQVKNGLLITRGRDDYTPGRSLNFIEGEIVIDEKAKSIQVIHEGKVVAIIRKATDAEEMYLIDYNNEPDDEIAQHVKWFKGACADFNKFG</sequence>
<dbReference type="AlphaFoldDB" id="A0A285JDR5"/>
<reference evidence="2" key="1">
    <citation type="submission" date="2017-09" db="EMBL/GenBank/DDBJ databases">
        <authorList>
            <person name="Varghese N."/>
            <person name="Submissions S."/>
        </authorList>
    </citation>
    <scope>NUCLEOTIDE SEQUENCE [LARGE SCALE GENOMIC DNA]</scope>
    <source>
        <strain evidence="2">CGMCC 1.12461</strain>
    </source>
</reference>
<evidence type="ECO:0000313" key="1">
    <source>
        <dbReference type="EMBL" id="SNY58414.1"/>
    </source>
</evidence>
<accession>A0A285JDR5</accession>
<dbReference type="RefSeq" id="WP_170949036.1">
    <property type="nucleotide sequence ID" value="NZ_OBEB01000008.1"/>
</dbReference>
<proteinExistence type="predicted"/>
<keyword evidence="2" id="KW-1185">Reference proteome</keyword>
<protein>
    <submittedName>
        <fullName evidence="1">Uncharacterized protein</fullName>
    </submittedName>
</protein>
<name>A0A285JDR5_9GAMM</name>
<evidence type="ECO:0000313" key="2">
    <source>
        <dbReference type="Proteomes" id="UP000219353"/>
    </source>
</evidence>